<dbReference type="STRING" id="1121395.SAMN02745215_01713"/>
<name>A0A1M7TAX7_9FIRM</name>
<evidence type="ECO:0008006" key="3">
    <source>
        <dbReference type="Google" id="ProtNLM"/>
    </source>
</evidence>
<dbReference type="RefSeq" id="WP_072772209.1">
    <property type="nucleotide sequence ID" value="NZ_FRDN01000006.1"/>
</dbReference>
<protein>
    <recommendedName>
        <fullName evidence="3">DUF2922 domain-containing protein</fullName>
    </recommendedName>
</protein>
<evidence type="ECO:0000313" key="2">
    <source>
        <dbReference type="Proteomes" id="UP000184010"/>
    </source>
</evidence>
<dbReference type="Pfam" id="PF11148">
    <property type="entry name" value="DUF2922"/>
    <property type="match status" value="1"/>
</dbReference>
<dbReference type="InterPro" id="IPR021321">
    <property type="entry name" value="DUF2922"/>
</dbReference>
<proteinExistence type="predicted"/>
<dbReference type="EMBL" id="FRDN01000006">
    <property type="protein sequence ID" value="SHN67853.1"/>
    <property type="molecule type" value="Genomic_DNA"/>
</dbReference>
<gene>
    <name evidence="1" type="ORF">SAMN02745215_01713</name>
</gene>
<organism evidence="1 2">
    <name type="scientific">Desulfitobacterium chlororespirans DSM 11544</name>
    <dbReference type="NCBI Taxonomy" id="1121395"/>
    <lineage>
        <taxon>Bacteria</taxon>
        <taxon>Bacillati</taxon>
        <taxon>Bacillota</taxon>
        <taxon>Clostridia</taxon>
        <taxon>Eubacteriales</taxon>
        <taxon>Desulfitobacteriaceae</taxon>
        <taxon>Desulfitobacterium</taxon>
    </lineage>
</organism>
<dbReference type="Proteomes" id="UP000184010">
    <property type="component" value="Unassembled WGS sequence"/>
</dbReference>
<dbReference type="AlphaFoldDB" id="A0A1M7TAX7"/>
<keyword evidence="2" id="KW-1185">Reference proteome</keyword>
<evidence type="ECO:0000313" key="1">
    <source>
        <dbReference type="EMBL" id="SHN67853.1"/>
    </source>
</evidence>
<accession>A0A1M7TAX7</accession>
<sequence length="79" mass="8658">MAITNKTVLRLTFNTTGNKTFALSLDDPKPGLTANEIEAAMETMIQRNIFLSPSGELTGKRDIRIVGTTIDDMFDPLQG</sequence>
<reference evidence="2" key="1">
    <citation type="submission" date="2016-12" db="EMBL/GenBank/DDBJ databases">
        <authorList>
            <person name="Varghese N."/>
            <person name="Submissions S."/>
        </authorList>
    </citation>
    <scope>NUCLEOTIDE SEQUENCE [LARGE SCALE GENOMIC DNA]</scope>
    <source>
        <strain evidence="2">DSM 11544</strain>
    </source>
</reference>